<dbReference type="Pfam" id="PF06527">
    <property type="entry name" value="TniQ"/>
    <property type="match status" value="1"/>
</dbReference>
<organism evidence="2 3">
    <name type="scientific">Xanthomonas dyei</name>
    <dbReference type="NCBI Taxonomy" id="743699"/>
    <lineage>
        <taxon>Bacteria</taxon>
        <taxon>Pseudomonadati</taxon>
        <taxon>Pseudomonadota</taxon>
        <taxon>Gammaproteobacteria</taxon>
        <taxon>Lysobacterales</taxon>
        <taxon>Lysobacteraceae</taxon>
        <taxon>Xanthomonas</taxon>
    </lineage>
</organism>
<name>A0A2S7C225_9XANT</name>
<evidence type="ECO:0000313" key="3">
    <source>
        <dbReference type="Proteomes" id="UP000238908"/>
    </source>
</evidence>
<feature type="domain" description="TniQ" evidence="1">
    <location>
        <begin position="25"/>
        <end position="167"/>
    </location>
</feature>
<evidence type="ECO:0000313" key="2">
    <source>
        <dbReference type="EMBL" id="PPU55618.1"/>
    </source>
</evidence>
<dbReference type="Proteomes" id="UP000238908">
    <property type="component" value="Unassembled WGS sequence"/>
</dbReference>
<comment type="caution">
    <text evidence="2">The sequence shown here is derived from an EMBL/GenBank/DDBJ whole genome shotgun (WGS) entry which is preliminary data.</text>
</comment>
<dbReference type="AlphaFoldDB" id="A0A2S7C225"/>
<protein>
    <recommendedName>
        <fullName evidence="1">TniQ domain-containing protein</fullName>
    </recommendedName>
</protein>
<dbReference type="InterPro" id="IPR009492">
    <property type="entry name" value="TniQ"/>
</dbReference>
<proteinExistence type="predicted"/>
<accession>A0A2S7C225</accession>
<dbReference type="EMBL" id="MDEE01000017">
    <property type="protein sequence ID" value="PPU55618.1"/>
    <property type="molecule type" value="Genomic_DNA"/>
</dbReference>
<sequence>MGVAVGAAAGGGTDDVSPLTGELWPAHPKPLPDELLTSWIARVAKANGLKLQTFCDRVFGKEHQLWNRDIDRSAPDWLLDTLARHSGTPTDVVLHTTLGVYRGRLFRERHSSGQLRWILPMGIYHRTRRRFGLQFCPQCLADDAEPYFRTCWRVAVLTFCPKHQLYLYDRCPNCSAPVAFHRRELGHPKVTDPGPLCLCHACDYDLRNAERRPFVAYETSIATELAQLVDYISGKDDVFSIDHTDVLHQLCKVMVGTRKSSNLAAFVMNTIGAENLAVSHRRQTFESRPIEHRAHIIQLAIWLLADPQVRIPMAWRAKAVRYNHLVRDFPSSPAWYRAITGPLKREWIQLGA</sequence>
<reference evidence="2 3" key="1">
    <citation type="submission" date="2016-08" db="EMBL/GenBank/DDBJ databases">
        <authorList>
            <person name="Seilhamer J.J."/>
        </authorList>
    </citation>
    <scope>NUCLEOTIDE SEQUENCE [LARGE SCALE GENOMIC DNA]</scope>
    <source>
        <strain evidence="2 3">CFBP7245</strain>
    </source>
</reference>
<gene>
    <name evidence="2" type="ORF">XdyCFBP7245_12625</name>
</gene>
<evidence type="ECO:0000259" key="1">
    <source>
        <dbReference type="Pfam" id="PF06527"/>
    </source>
</evidence>